<reference evidence="2" key="1">
    <citation type="journal article" date="2010" name="Science">
        <title>Signatures of adaptation to obligate biotrophy in the Hyaloperonospora arabidopsidis genome.</title>
        <authorList>
            <person name="Baxter L."/>
            <person name="Tripathy S."/>
            <person name="Ishaque N."/>
            <person name="Boot N."/>
            <person name="Cabral A."/>
            <person name="Kemen E."/>
            <person name="Thines M."/>
            <person name="Ah-Fong A."/>
            <person name="Anderson R."/>
            <person name="Badejoko W."/>
            <person name="Bittner-Eddy P."/>
            <person name="Boore J.L."/>
            <person name="Chibucos M.C."/>
            <person name="Coates M."/>
            <person name="Dehal P."/>
            <person name="Delehaunty K."/>
            <person name="Dong S."/>
            <person name="Downton P."/>
            <person name="Dumas B."/>
            <person name="Fabro G."/>
            <person name="Fronick C."/>
            <person name="Fuerstenberg S.I."/>
            <person name="Fulton L."/>
            <person name="Gaulin E."/>
            <person name="Govers F."/>
            <person name="Hughes L."/>
            <person name="Humphray S."/>
            <person name="Jiang R.H."/>
            <person name="Judelson H."/>
            <person name="Kamoun S."/>
            <person name="Kyung K."/>
            <person name="Meijer H."/>
            <person name="Minx P."/>
            <person name="Morris P."/>
            <person name="Nelson J."/>
            <person name="Phuntumart V."/>
            <person name="Qutob D."/>
            <person name="Rehmany A."/>
            <person name="Rougon-Cardoso A."/>
            <person name="Ryden P."/>
            <person name="Torto-Alalibo T."/>
            <person name="Studholme D."/>
            <person name="Wang Y."/>
            <person name="Win J."/>
            <person name="Wood J."/>
            <person name="Clifton S.W."/>
            <person name="Rogers J."/>
            <person name="Van den Ackerveken G."/>
            <person name="Jones J.D."/>
            <person name="McDowell J.M."/>
            <person name="Beynon J."/>
            <person name="Tyler B.M."/>
        </authorList>
    </citation>
    <scope>NUCLEOTIDE SEQUENCE [LARGE SCALE GENOMIC DNA]</scope>
    <source>
        <strain evidence="2">Emoy2</strain>
    </source>
</reference>
<proteinExistence type="predicted"/>
<dbReference type="eggNOG" id="ENOG502SYQ5">
    <property type="taxonomic scope" value="Eukaryota"/>
</dbReference>
<sequence>MAFGRKLTPVMIRVKLRNEGILASYMNCVNALDRLKVEFLEVILSNMVCFHPTSQN</sequence>
<dbReference type="AlphaFoldDB" id="M4B702"/>
<dbReference type="EnsemblProtists" id="HpaT802053">
    <property type="protein sequence ID" value="HpaP802053"/>
    <property type="gene ID" value="HpaG802053"/>
</dbReference>
<accession>M4B702</accession>
<keyword evidence="2" id="KW-1185">Reference proteome</keyword>
<dbReference type="Proteomes" id="UP000011713">
    <property type="component" value="Unassembled WGS sequence"/>
</dbReference>
<organism evidence="1 2">
    <name type="scientific">Hyaloperonospora arabidopsidis (strain Emoy2)</name>
    <name type="common">Downy mildew agent</name>
    <name type="synonym">Peronospora arabidopsidis</name>
    <dbReference type="NCBI Taxonomy" id="559515"/>
    <lineage>
        <taxon>Eukaryota</taxon>
        <taxon>Sar</taxon>
        <taxon>Stramenopiles</taxon>
        <taxon>Oomycota</taxon>
        <taxon>Peronosporomycetes</taxon>
        <taxon>Peronosporales</taxon>
        <taxon>Peronosporaceae</taxon>
        <taxon>Hyaloperonospora</taxon>
    </lineage>
</organism>
<name>M4B702_HYAAE</name>
<reference evidence="1" key="2">
    <citation type="submission" date="2015-06" db="UniProtKB">
        <authorList>
            <consortium name="EnsemblProtists"/>
        </authorList>
    </citation>
    <scope>IDENTIFICATION</scope>
    <source>
        <strain evidence="1">Emoy2</strain>
    </source>
</reference>
<evidence type="ECO:0000313" key="1">
    <source>
        <dbReference type="EnsemblProtists" id="HpaP802054"/>
    </source>
</evidence>
<dbReference type="InParanoid" id="M4B702"/>
<evidence type="ECO:0000313" key="2">
    <source>
        <dbReference type="Proteomes" id="UP000011713"/>
    </source>
</evidence>
<protein>
    <submittedName>
        <fullName evidence="1">Uncharacterized protein</fullName>
    </submittedName>
</protein>
<dbReference type="HOGENOM" id="CLU_3018346_0_0_1"/>
<dbReference type="EnsemblProtists" id="HpaT802054">
    <property type="protein sequence ID" value="HpaP802054"/>
    <property type="gene ID" value="HpaG802054"/>
</dbReference>
<dbReference type="EMBL" id="JH598637">
    <property type="status" value="NOT_ANNOTATED_CDS"/>
    <property type="molecule type" value="Genomic_DNA"/>
</dbReference>
<dbReference type="VEuPathDB" id="FungiDB:HpaG802054"/>